<keyword evidence="1" id="KW-0472">Membrane</keyword>
<evidence type="ECO:0008006" key="4">
    <source>
        <dbReference type="Google" id="ProtNLM"/>
    </source>
</evidence>
<accession>A0A0G0L2L1</accession>
<feature type="transmembrane region" description="Helical" evidence="1">
    <location>
        <begin position="68"/>
        <end position="90"/>
    </location>
</feature>
<dbReference type="Proteomes" id="UP000034081">
    <property type="component" value="Unassembled WGS sequence"/>
</dbReference>
<proteinExistence type="predicted"/>
<feature type="transmembrane region" description="Helical" evidence="1">
    <location>
        <begin position="97"/>
        <end position="116"/>
    </location>
</feature>
<feature type="transmembrane region" description="Helical" evidence="1">
    <location>
        <begin position="312"/>
        <end position="330"/>
    </location>
</feature>
<feature type="transmembrane region" description="Helical" evidence="1">
    <location>
        <begin position="147"/>
        <end position="165"/>
    </location>
</feature>
<gene>
    <name evidence="2" type="ORF">UT08_C0001G0069</name>
</gene>
<feature type="transmembrane region" description="Helical" evidence="1">
    <location>
        <begin position="375"/>
        <end position="394"/>
    </location>
</feature>
<feature type="transmembrane region" description="Helical" evidence="1">
    <location>
        <begin position="122"/>
        <end position="140"/>
    </location>
</feature>
<keyword evidence="1" id="KW-0812">Transmembrane</keyword>
<dbReference type="AlphaFoldDB" id="A0A0G0L2L1"/>
<sequence length="553" mass="63286">MRIRFIVFLLLVFVSLPAVYKLLRPGYYSMYDDMQVVRLQQMDECIKDGQIPCRWVPDLGLGYGYPLFIYYAPLPYYFMEGIHLIGFSFINSVKIGFAASVVLSALFFYLLLKYFFSKKAALFATFFYVFAPLRAAGIYVRGAMGEVWGLASVPLLFWSLEYLLSKKTIRSGVLLSFSLAAFLVTHNLTVLMFLPLFLLWVVLRLYQTKPNKKFVLHSLFFISLGIGLSSFFVIPLIREHNLVHLETLTSGYFGYLQHFLNLKQLFLSLKWGYGPSILGTGDNALLGIGPIHSFLAISGFLLVFYKHRNAKKLMIPILLILIFFVSAFLTHERSTFIWKILKLDIMQFPWRFVGVSVFVSSFLAGFLLENLSKKIVNYISIFMVVLTLALYLPFFQPRDWFNITDSEKLSGENLKKQLTASIYDYLPKSAKRAPDDFPVSNLIPIDGQIVINVEKSGSNWFYYDLDVISNNASVAIPTYDFPSWSIAVNNKKVDYVRYGDFGQPGFILQGGRNQIYAKLVKTWDRKLGDGLTIFSLGAIATLFLYEKSIKKYI</sequence>
<keyword evidence="1" id="KW-1133">Transmembrane helix</keyword>
<comment type="caution">
    <text evidence="2">The sequence shown here is derived from an EMBL/GenBank/DDBJ whole genome shotgun (WGS) entry which is preliminary data.</text>
</comment>
<feature type="transmembrane region" description="Helical" evidence="1">
    <location>
        <begin position="177"/>
        <end position="202"/>
    </location>
</feature>
<feature type="transmembrane region" description="Helical" evidence="1">
    <location>
        <begin position="214"/>
        <end position="237"/>
    </location>
</feature>
<evidence type="ECO:0000313" key="3">
    <source>
        <dbReference type="Proteomes" id="UP000034081"/>
    </source>
</evidence>
<evidence type="ECO:0000313" key="2">
    <source>
        <dbReference type="EMBL" id="KKQ86203.1"/>
    </source>
</evidence>
<dbReference type="STRING" id="1618570.UT08_C0001G0069"/>
<organism evidence="2 3">
    <name type="scientific">Candidatus Woesebacteria bacterium GW2011_GWB1_38_8</name>
    <dbReference type="NCBI Taxonomy" id="1618570"/>
    <lineage>
        <taxon>Bacteria</taxon>
        <taxon>Candidatus Woeseibacteriota</taxon>
    </lineage>
</organism>
<feature type="transmembrane region" description="Helical" evidence="1">
    <location>
        <begin position="350"/>
        <end position="368"/>
    </location>
</feature>
<feature type="transmembrane region" description="Helical" evidence="1">
    <location>
        <begin position="284"/>
        <end position="305"/>
    </location>
</feature>
<evidence type="ECO:0000256" key="1">
    <source>
        <dbReference type="SAM" id="Phobius"/>
    </source>
</evidence>
<protein>
    <recommendedName>
        <fullName evidence="4">Membrane protein 6-pyruvoyl-tetrahydropterin synthase-related domain-containing protein</fullName>
    </recommendedName>
</protein>
<dbReference type="PATRIC" id="fig|1618570.3.peg.69"/>
<name>A0A0G0L2L1_9BACT</name>
<dbReference type="EMBL" id="LBVL01000001">
    <property type="protein sequence ID" value="KKQ86203.1"/>
    <property type="molecule type" value="Genomic_DNA"/>
</dbReference>
<reference evidence="2 3" key="1">
    <citation type="journal article" date="2015" name="Nature">
        <title>rRNA introns, odd ribosomes, and small enigmatic genomes across a large radiation of phyla.</title>
        <authorList>
            <person name="Brown C.T."/>
            <person name="Hug L.A."/>
            <person name="Thomas B.C."/>
            <person name="Sharon I."/>
            <person name="Castelle C.J."/>
            <person name="Singh A."/>
            <person name="Wilkins M.J."/>
            <person name="Williams K.H."/>
            <person name="Banfield J.F."/>
        </authorList>
    </citation>
    <scope>NUCLEOTIDE SEQUENCE [LARGE SCALE GENOMIC DNA]</scope>
</reference>